<evidence type="ECO:0000313" key="1">
    <source>
        <dbReference type="EMBL" id="KGF54805.1"/>
    </source>
</evidence>
<keyword evidence="2" id="KW-1185">Reference proteome</keyword>
<dbReference type="Proteomes" id="UP000029585">
    <property type="component" value="Unassembled WGS sequence"/>
</dbReference>
<dbReference type="AlphaFoldDB" id="A0A096B714"/>
<dbReference type="PATRIC" id="fig|742738.3.peg.2564"/>
<gene>
    <name evidence="1" type="ORF">HMPREF9460_02496</name>
</gene>
<dbReference type="RefSeq" id="WP_157838662.1">
    <property type="nucleotide sequence ID" value="NZ_KN174163.1"/>
</dbReference>
<evidence type="ECO:0000313" key="2">
    <source>
        <dbReference type="Proteomes" id="UP000029585"/>
    </source>
</evidence>
<accession>A0A096B714</accession>
<name>A0A096B714_FLAPL</name>
<reference evidence="1 2" key="1">
    <citation type="submission" date="2011-08" db="EMBL/GenBank/DDBJ databases">
        <title>The Genome Sequence of Clostridium orbiscindens 1_3_50AFAA.</title>
        <authorList>
            <consortium name="The Broad Institute Genome Sequencing Platform"/>
            <person name="Earl A."/>
            <person name="Ward D."/>
            <person name="Feldgarden M."/>
            <person name="Gevers D."/>
            <person name="Daigneault M."/>
            <person name="Strauss J."/>
            <person name="Allen-Vercoe E."/>
            <person name="Young S.K."/>
            <person name="Zeng Q."/>
            <person name="Gargeya S."/>
            <person name="Fitzgerald M."/>
            <person name="Haas B."/>
            <person name="Abouelleil A."/>
            <person name="Alvarado L."/>
            <person name="Arachchi H.M."/>
            <person name="Berlin A."/>
            <person name="Brown A."/>
            <person name="Chapman S.B."/>
            <person name="Chen Z."/>
            <person name="Dunbar C."/>
            <person name="Freedman E."/>
            <person name="Gearin G."/>
            <person name="Gellesch M."/>
            <person name="Goldberg J."/>
            <person name="Griggs A."/>
            <person name="Gujja S."/>
            <person name="Heiman D."/>
            <person name="Howarth C."/>
            <person name="Larson L."/>
            <person name="Lui A."/>
            <person name="MacDonald P.J.P."/>
            <person name="Montmayeur A."/>
            <person name="Murphy C."/>
            <person name="Neiman D."/>
            <person name="Pearson M."/>
            <person name="Priest M."/>
            <person name="Roberts A."/>
            <person name="Saif S."/>
            <person name="Shea T."/>
            <person name="Shenoy N."/>
            <person name="Sisk P."/>
            <person name="Stolte C."/>
            <person name="Sykes S."/>
            <person name="Wortman J."/>
            <person name="Nusbaum C."/>
            <person name="Birren B."/>
        </authorList>
    </citation>
    <scope>NUCLEOTIDE SEQUENCE [LARGE SCALE GENOMIC DNA]</scope>
    <source>
        <strain evidence="1 2">1_3_50AFAA</strain>
    </source>
</reference>
<protein>
    <submittedName>
        <fullName evidence="1">Uncharacterized protein</fullName>
    </submittedName>
</protein>
<dbReference type="HOGENOM" id="CLU_3097421_0_0_9"/>
<comment type="caution">
    <text evidence="1">The sequence shown here is derived from an EMBL/GenBank/DDBJ whole genome shotgun (WGS) entry which is preliminary data.</text>
</comment>
<sequence>MGKGNTLNENSSLRELLNQLVNSEHWVKEIVAAYLGVKPEQVVITVKEADR</sequence>
<proteinExistence type="predicted"/>
<organism evidence="1 2">
    <name type="scientific">Flavonifractor plautii 1_3_50AFAA</name>
    <dbReference type="NCBI Taxonomy" id="742738"/>
    <lineage>
        <taxon>Bacteria</taxon>
        <taxon>Bacillati</taxon>
        <taxon>Bacillota</taxon>
        <taxon>Clostridia</taxon>
        <taxon>Eubacteriales</taxon>
        <taxon>Oscillospiraceae</taxon>
        <taxon>Flavonifractor</taxon>
    </lineage>
</organism>
<dbReference type="EMBL" id="ADLO01000079">
    <property type="protein sequence ID" value="KGF54805.1"/>
    <property type="molecule type" value="Genomic_DNA"/>
</dbReference>